<organism evidence="1 2">
    <name type="scientific">Sphingomonas abietis</name>
    <dbReference type="NCBI Taxonomy" id="3012344"/>
    <lineage>
        <taxon>Bacteria</taxon>
        <taxon>Pseudomonadati</taxon>
        <taxon>Pseudomonadota</taxon>
        <taxon>Alphaproteobacteria</taxon>
        <taxon>Sphingomonadales</taxon>
        <taxon>Sphingomonadaceae</taxon>
        <taxon>Sphingomonas</taxon>
    </lineage>
</organism>
<reference evidence="1 2" key="1">
    <citation type="submission" date="2022-12" db="EMBL/GenBank/DDBJ databases">
        <title>Sphingomonas abieness sp. nov., an endophytic bacterium isolated from Abies koreana.</title>
        <authorList>
            <person name="Jiang L."/>
            <person name="Lee J."/>
        </authorList>
    </citation>
    <scope>NUCLEOTIDE SEQUENCE [LARGE SCALE GENOMIC DNA]</scope>
    <source>
        <strain evidence="2">PAMB 00755</strain>
    </source>
</reference>
<accession>A0ABY7NYB5</accession>
<protein>
    <submittedName>
        <fullName evidence="1">Uncharacterized protein</fullName>
    </submittedName>
</protein>
<proteinExistence type="predicted"/>
<sequence length="50" mass="5270">MFDERKVGGAWTTIAQAIHQSGWFLHGATCDPSAPDSAGMSLSCQQDSGD</sequence>
<keyword evidence="2" id="KW-1185">Reference proteome</keyword>
<dbReference type="Proteomes" id="UP001210865">
    <property type="component" value="Chromosome"/>
</dbReference>
<dbReference type="RefSeq" id="WP_270078978.1">
    <property type="nucleotide sequence ID" value="NZ_CP115174.1"/>
</dbReference>
<evidence type="ECO:0000313" key="2">
    <source>
        <dbReference type="Proteomes" id="UP001210865"/>
    </source>
</evidence>
<evidence type="ECO:0000313" key="1">
    <source>
        <dbReference type="EMBL" id="WBO24351.1"/>
    </source>
</evidence>
<dbReference type="EMBL" id="CP115174">
    <property type="protein sequence ID" value="WBO24351.1"/>
    <property type="molecule type" value="Genomic_DNA"/>
</dbReference>
<name>A0ABY7NYB5_9SPHN</name>
<gene>
    <name evidence="1" type="ORF">PBT88_09735</name>
</gene>